<dbReference type="InterPro" id="IPR041677">
    <property type="entry name" value="DNA2/NAM7_AAA_11"/>
</dbReference>
<organism evidence="3 4">
    <name type="scientific">Xylanibacter rodentium</name>
    <dbReference type="NCBI Taxonomy" id="2736289"/>
    <lineage>
        <taxon>Bacteria</taxon>
        <taxon>Pseudomonadati</taxon>
        <taxon>Bacteroidota</taxon>
        <taxon>Bacteroidia</taxon>
        <taxon>Bacteroidales</taxon>
        <taxon>Prevotellaceae</taxon>
        <taxon>Xylanibacter</taxon>
    </lineage>
</organism>
<feature type="domain" description="DNA2/NAM7 helicase-like C-terminal" evidence="2">
    <location>
        <begin position="918"/>
        <end position="1130"/>
    </location>
</feature>
<proteinExistence type="predicted"/>
<comment type="caution">
    <text evidence="3">The sequence shown here is derived from an EMBL/GenBank/DDBJ whole genome shotgun (WGS) entry which is preliminary data.</text>
</comment>
<dbReference type="Pfam" id="PF13086">
    <property type="entry name" value="AAA_11"/>
    <property type="match status" value="2"/>
</dbReference>
<evidence type="ECO:0000259" key="2">
    <source>
        <dbReference type="Pfam" id="PF13087"/>
    </source>
</evidence>
<dbReference type="InterPro" id="IPR047187">
    <property type="entry name" value="SF1_C_Upf1"/>
</dbReference>
<keyword evidence="3" id="KW-0547">Nucleotide-binding</keyword>
<dbReference type="InterPro" id="IPR041679">
    <property type="entry name" value="DNA2/NAM7-like_C"/>
</dbReference>
<evidence type="ECO:0000313" key="4">
    <source>
        <dbReference type="Proteomes" id="UP001193734"/>
    </source>
</evidence>
<gene>
    <name evidence="3" type="ORF">HPS55_03795</name>
</gene>
<dbReference type="RefSeq" id="WP_172176420.1">
    <property type="nucleotide sequence ID" value="NZ_CASGIA010000006.1"/>
</dbReference>
<protein>
    <submittedName>
        <fullName evidence="3">ATP-binding protein</fullName>
    </submittedName>
</protein>
<feature type="domain" description="DNA2/NAM7 helicase helicase" evidence="1">
    <location>
        <begin position="729"/>
        <end position="811"/>
    </location>
</feature>
<dbReference type="Gene3D" id="3.40.50.300">
    <property type="entry name" value="P-loop containing nucleotide triphosphate hydrolases"/>
    <property type="match status" value="3"/>
</dbReference>
<dbReference type="InterPro" id="IPR045055">
    <property type="entry name" value="DNA2/NAM7-like"/>
</dbReference>
<dbReference type="SUPFAM" id="SSF52540">
    <property type="entry name" value="P-loop containing nucleoside triphosphate hydrolases"/>
    <property type="match status" value="1"/>
</dbReference>
<keyword evidence="4" id="KW-1185">Reference proteome</keyword>
<dbReference type="PANTHER" id="PTHR10887:SF495">
    <property type="entry name" value="HELICASE SENATAXIN ISOFORM X1-RELATED"/>
    <property type="match status" value="1"/>
</dbReference>
<dbReference type="CDD" id="cd18808">
    <property type="entry name" value="SF1_C_Upf1"/>
    <property type="match status" value="1"/>
</dbReference>
<dbReference type="PANTHER" id="PTHR10887">
    <property type="entry name" value="DNA2/NAM7 HELICASE FAMILY"/>
    <property type="match status" value="1"/>
</dbReference>
<dbReference type="Pfam" id="PF13087">
    <property type="entry name" value="AAA_12"/>
    <property type="match status" value="1"/>
</dbReference>
<dbReference type="InterPro" id="IPR027417">
    <property type="entry name" value="P-loop_NTPase"/>
</dbReference>
<sequence length="1165" mass="134073">MEPRKFNVSEFGYSIEQTFDTDDTGRNRAGGAYTPESQEQFFEELERALAFAPNHRAVYRMMGRTYTRVIDLHTAFTRLNLVGAFAKTDYLLKEGHADAALAKAINDTRTRLRRQGEMTDGEMEEWHRHDFMHLCLFVAYIYKVEVPEDLRRQFPTGTKQRQSRRLLGEYMRVVVNRWDDEYIYADTADGDGREVQVCYTHGNTIYDYDRSYLRDLMYRGAQLNLLRPRADTDGTIYPELFVFEPDYLVDVSAVAHCFTHYAESPYVHLLRKLQPAACSQPILLGNFAGQMLDETIQDKAGTDRNYSESVRTFFNDNAMQLISAGVDKSFHTDAMQQKQNIDHAMRVQLPGAVKRYDAGNGVVEPSFFSEMLGLQGRMDYIQTDHGVIIEQKSGKGAFPYDNFIRPRHTEEHYVQILLYMLIFRYNFREVYEKNRRELFPFLLYSRYRESLLGVGFAPELVFRAMKLRNRIAWTEMMYTSEGGFRILENITAEKMNMKNVKGRLWEEWQKPQIDMLITPIHEADTLERDYFFRFMTFVANEHTLSKLGNKSKENSGFAAKWHDSLDDKLQAGNIYCRLTLISPTADTEGHVSIVTLRFDEPEANDMSNFRTGDIVILYPYDEGKEPDARKSMVFRCIIEDIGTDTLRLCLRHKQAGAKVFVRDKDRPWAVEHDFFESSMDSLYRGLHAFLRAPHSRRDLLMLRREPETDTRITLKGDYGQFNELALRVKQARDFFLIIGPPGTGKTSFGMLYTLKEELLEEASNVIVLSYTNRAVDEICSKLAADGIDFIRLGSRLNCAEAYRSHMLGTRVEGCGNIADVKEMIAAARVFVGTATALNGNMALLDMKQFSLAIIDEASQILEPHLIGLLSANHGTPSIRKFVMIGDHKQLPAVVQQSAEVSAVKEQSLRNILLTDCRLSLFERLLRRYHDRDDVRFMLSRQGRMHPDISHFPNREFYGGRLLPVPLPHQKGALPPTVDSSDGIVRLLRTRRIAFIATETPDDDNLDKVNTVEAEMIAATVVKIYEIEHEGFDADTTVGVIVPYRNQIATIRSCIARYSINALHDITIDTVERFQGSQRRYIIYGFTIRHYYQLRFLTDTTFEDVDGTVVDRKLNVAMTRAEEHLIMLGHAPLLAKSPVFSRLMDFMRKKNCFLEVGRKEYVAGKF</sequence>
<dbReference type="EMBL" id="JABKKE010000004">
    <property type="protein sequence ID" value="NPE13456.1"/>
    <property type="molecule type" value="Genomic_DNA"/>
</dbReference>
<keyword evidence="3" id="KW-0067">ATP-binding</keyword>
<dbReference type="GO" id="GO:0005524">
    <property type="term" value="F:ATP binding"/>
    <property type="evidence" value="ECO:0007669"/>
    <property type="project" value="UniProtKB-KW"/>
</dbReference>
<dbReference type="Gene3D" id="2.40.30.270">
    <property type="match status" value="1"/>
</dbReference>
<dbReference type="GeneID" id="82156882"/>
<name>A0ABX2AUW0_9BACT</name>
<accession>A0ABX2AUW0</accession>
<evidence type="ECO:0000313" key="3">
    <source>
        <dbReference type="EMBL" id="NPE13456.1"/>
    </source>
</evidence>
<feature type="domain" description="DNA2/NAM7 helicase helicase" evidence="1">
    <location>
        <begin position="821"/>
        <end position="895"/>
    </location>
</feature>
<reference evidence="3 4" key="1">
    <citation type="submission" date="2020-05" db="EMBL/GenBank/DDBJ databases">
        <title>Distinct polysaccharide utilization as determinants for interspecies competition between intestinal Prevotella spp.</title>
        <authorList>
            <person name="Galvez E.J.C."/>
            <person name="Iljazovic A."/>
            <person name="Strowig T."/>
        </authorList>
    </citation>
    <scope>NUCLEOTIDE SEQUENCE [LARGE SCALE GENOMIC DNA]</scope>
    <source>
        <strain evidence="3 4">PROD</strain>
    </source>
</reference>
<dbReference type="Proteomes" id="UP001193734">
    <property type="component" value="Unassembled WGS sequence"/>
</dbReference>
<evidence type="ECO:0000259" key="1">
    <source>
        <dbReference type="Pfam" id="PF13086"/>
    </source>
</evidence>